<protein>
    <submittedName>
        <fullName evidence="1">Uncharacterized protein</fullName>
    </submittedName>
</protein>
<sequence length="93" mass="10696">MQKYERPMVRMECEGQAVIRFGDGTVMSILPHCEAVPDVQTSDSRWLCLDCAAYHLGGWADPNVEQWVVRHRRDIGFDRDEESNAQAIAFLNR</sequence>
<organism evidence="1 2">
    <name type="scientific">Agrobacterium larrymoorei</name>
    <dbReference type="NCBI Taxonomy" id="160699"/>
    <lineage>
        <taxon>Bacteria</taxon>
        <taxon>Pseudomonadati</taxon>
        <taxon>Pseudomonadota</taxon>
        <taxon>Alphaproteobacteria</taxon>
        <taxon>Hyphomicrobiales</taxon>
        <taxon>Rhizobiaceae</taxon>
        <taxon>Rhizobium/Agrobacterium group</taxon>
        <taxon>Agrobacterium</taxon>
    </lineage>
</organism>
<comment type="caution">
    <text evidence="1">The sequence shown here is derived from an EMBL/GenBank/DDBJ whole genome shotgun (WGS) entry which is preliminary data.</text>
</comment>
<dbReference type="Proteomes" id="UP001224781">
    <property type="component" value="Unassembled WGS sequence"/>
</dbReference>
<keyword evidence="2" id="KW-1185">Reference proteome</keyword>
<gene>
    <name evidence="1" type="ORF">QE408_001311</name>
</gene>
<accession>A0ABU0UGY9</accession>
<dbReference type="RefSeq" id="WP_306929520.1">
    <property type="nucleotide sequence ID" value="NZ_JAUTBL010000001.1"/>
</dbReference>
<reference evidence="1 2" key="1">
    <citation type="submission" date="2023-07" db="EMBL/GenBank/DDBJ databases">
        <title>Functional and genomic diversity of the sorghum phyllosphere microbiome.</title>
        <authorList>
            <person name="Shade A."/>
        </authorList>
    </citation>
    <scope>NUCLEOTIDE SEQUENCE [LARGE SCALE GENOMIC DNA]</scope>
    <source>
        <strain evidence="1 2">SORGH_AS_1126</strain>
    </source>
</reference>
<proteinExistence type="predicted"/>
<evidence type="ECO:0000313" key="2">
    <source>
        <dbReference type="Proteomes" id="UP001224781"/>
    </source>
</evidence>
<dbReference type="EMBL" id="JAUTBL010000001">
    <property type="protein sequence ID" value="MDQ1184189.1"/>
    <property type="molecule type" value="Genomic_DNA"/>
</dbReference>
<evidence type="ECO:0000313" key="1">
    <source>
        <dbReference type="EMBL" id="MDQ1184189.1"/>
    </source>
</evidence>
<name>A0ABU0UGY9_9HYPH</name>